<evidence type="ECO:0000313" key="2">
    <source>
        <dbReference type="Proteomes" id="UP001279734"/>
    </source>
</evidence>
<name>A0AAD3SQC1_NEPGR</name>
<keyword evidence="2" id="KW-1185">Reference proteome</keyword>
<sequence length="67" mass="7689">MVDRWKMKPMFSKMVMSSSNDQRHTIDDLGDDIVNEGDIIADLCGKWPSMSLSIDLKFVKLFGKPIR</sequence>
<reference evidence="1" key="1">
    <citation type="submission" date="2023-05" db="EMBL/GenBank/DDBJ databases">
        <title>Nepenthes gracilis genome sequencing.</title>
        <authorList>
            <person name="Fukushima K."/>
        </authorList>
    </citation>
    <scope>NUCLEOTIDE SEQUENCE</scope>
    <source>
        <strain evidence="1">SING2019-196</strain>
    </source>
</reference>
<dbReference type="EMBL" id="BSYO01000016">
    <property type="protein sequence ID" value="GMH16100.1"/>
    <property type="molecule type" value="Genomic_DNA"/>
</dbReference>
<evidence type="ECO:0000313" key="1">
    <source>
        <dbReference type="EMBL" id="GMH16100.1"/>
    </source>
</evidence>
<comment type="caution">
    <text evidence="1">The sequence shown here is derived from an EMBL/GenBank/DDBJ whole genome shotgun (WGS) entry which is preliminary data.</text>
</comment>
<proteinExistence type="predicted"/>
<dbReference type="AlphaFoldDB" id="A0AAD3SQC1"/>
<protein>
    <submittedName>
        <fullName evidence="1">Uncharacterized protein</fullName>
    </submittedName>
</protein>
<organism evidence="1 2">
    <name type="scientific">Nepenthes gracilis</name>
    <name type="common">Slender pitcher plant</name>
    <dbReference type="NCBI Taxonomy" id="150966"/>
    <lineage>
        <taxon>Eukaryota</taxon>
        <taxon>Viridiplantae</taxon>
        <taxon>Streptophyta</taxon>
        <taxon>Embryophyta</taxon>
        <taxon>Tracheophyta</taxon>
        <taxon>Spermatophyta</taxon>
        <taxon>Magnoliopsida</taxon>
        <taxon>eudicotyledons</taxon>
        <taxon>Gunneridae</taxon>
        <taxon>Pentapetalae</taxon>
        <taxon>Caryophyllales</taxon>
        <taxon>Nepenthaceae</taxon>
        <taxon>Nepenthes</taxon>
    </lineage>
</organism>
<accession>A0AAD3SQC1</accession>
<gene>
    <name evidence="1" type="ORF">Nepgr_017941</name>
</gene>
<dbReference type="Proteomes" id="UP001279734">
    <property type="component" value="Unassembled WGS sequence"/>
</dbReference>